<evidence type="ECO:0000256" key="4">
    <source>
        <dbReference type="ARBA" id="ARBA00022692"/>
    </source>
</evidence>
<evidence type="ECO:0000256" key="2">
    <source>
        <dbReference type="ARBA" id="ARBA00022448"/>
    </source>
</evidence>
<sequence length="251" mass="28344">MSKKIKLILLGVFLLLLLTACATDQPINAETTGIWNHFFVYPMSWLIIRTATIFQGNYGVAILLVTLVIRFLLLPLVLKQQKSTKAMQVLKPELDEIQKKLQSSKADPKKQQELQAEMMTLYQKHGVNPIAGCLPMLVQMPILMAFYFAIMRTEEIGATSFLWFNLGQPDMILPFVAGLTTLIQLNMSGAQMPKQMKLIMYIMPVMIIFAGLSLPSALSLYWVVGNIFTILQTYFVIVLPNKQQQQSLTKA</sequence>
<feature type="chain" id="PRO_5038814527" description="Membrane protein insertase YidC" evidence="13">
    <location>
        <begin position="23"/>
        <end position="251"/>
    </location>
</feature>
<keyword evidence="10 12" id="KW-0143">Chaperone</keyword>
<evidence type="ECO:0000256" key="6">
    <source>
        <dbReference type="ARBA" id="ARBA00022927"/>
    </source>
</evidence>
<keyword evidence="9" id="KW-0564">Palmitate</keyword>
<evidence type="ECO:0000256" key="3">
    <source>
        <dbReference type="ARBA" id="ARBA00022475"/>
    </source>
</evidence>
<reference evidence="15" key="1">
    <citation type="submission" date="2016-02" db="EMBL/GenBank/DDBJ databases">
        <title>Genome sequence of Bacillus trypoxylicola KCTC 13244(T).</title>
        <authorList>
            <person name="Jeong H."/>
            <person name="Park S.-H."/>
            <person name="Choi S.-K."/>
        </authorList>
    </citation>
    <scope>NUCLEOTIDE SEQUENCE [LARGE SCALE GENOMIC DNA]</scope>
    <source>
        <strain evidence="15">KCTC 13244</strain>
    </source>
</reference>
<evidence type="ECO:0000256" key="10">
    <source>
        <dbReference type="ARBA" id="ARBA00023186"/>
    </source>
</evidence>
<dbReference type="PANTHER" id="PTHR12428:SF65">
    <property type="entry name" value="CYTOCHROME C OXIDASE ASSEMBLY PROTEIN COX18, MITOCHONDRIAL"/>
    <property type="match status" value="1"/>
</dbReference>
<dbReference type="CDD" id="cd20070">
    <property type="entry name" value="5TM_YidC_Alb3"/>
    <property type="match status" value="1"/>
</dbReference>
<keyword evidence="7 12" id="KW-1133">Transmembrane helix</keyword>
<feature type="transmembrane region" description="Helical" evidence="12">
    <location>
        <begin position="220"/>
        <end position="240"/>
    </location>
</feature>
<accession>A0A162E5X1</accession>
<comment type="function">
    <text evidence="12">Required for the insertion and/or proper folding and/or complex formation of integral membrane proteins into the membrane. Involved in integration of membrane proteins that insert both dependently and independently of the Sec translocase complex, as well as at least some lipoproteins.</text>
</comment>
<dbReference type="GO" id="GO:0005886">
    <property type="term" value="C:plasma membrane"/>
    <property type="evidence" value="ECO:0007669"/>
    <property type="project" value="UniProtKB-SubCell"/>
</dbReference>
<evidence type="ECO:0000256" key="13">
    <source>
        <dbReference type="SAM" id="SignalP"/>
    </source>
</evidence>
<keyword evidence="8 12" id="KW-0472">Membrane</keyword>
<organism evidence="15 16">
    <name type="scientific">Alkalihalobacillus trypoxylicola</name>
    <dbReference type="NCBI Taxonomy" id="519424"/>
    <lineage>
        <taxon>Bacteria</taxon>
        <taxon>Bacillati</taxon>
        <taxon>Bacillota</taxon>
        <taxon>Bacilli</taxon>
        <taxon>Bacillales</taxon>
        <taxon>Bacillaceae</taxon>
        <taxon>Alkalihalobacillus</taxon>
    </lineage>
</organism>
<dbReference type="NCBIfam" id="TIGR03592">
    <property type="entry name" value="yidC_oxa1_cterm"/>
    <property type="match status" value="1"/>
</dbReference>
<feature type="signal peptide" evidence="13">
    <location>
        <begin position="1"/>
        <end position="22"/>
    </location>
</feature>
<protein>
    <recommendedName>
        <fullName evidence="12">Membrane protein insertase YidC</fullName>
    </recommendedName>
    <alternativeName>
        <fullName evidence="12">Foldase YidC</fullName>
    </alternativeName>
    <alternativeName>
        <fullName evidence="12">Membrane integrase YidC</fullName>
    </alternativeName>
    <alternativeName>
        <fullName evidence="12">Membrane protein YidC</fullName>
    </alternativeName>
</protein>
<dbReference type="GO" id="GO:0015031">
    <property type="term" value="P:protein transport"/>
    <property type="evidence" value="ECO:0007669"/>
    <property type="project" value="UniProtKB-KW"/>
</dbReference>
<evidence type="ECO:0000256" key="8">
    <source>
        <dbReference type="ARBA" id="ARBA00023136"/>
    </source>
</evidence>
<dbReference type="Pfam" id="PF02096">
    <property type="entry name" value="60KD_IMP"/>
    <property type="match status" value="1"/>
</dbReference>
<feature type="domain" description="Membrane insertase YidC/Oxa/ALB C-terminal" evidence="14">
    <location>
        <begin position="58"/>
        <end position="236"/>
    </location>
</feature>
<keyword evidence="5 12" id="KW-0732">Signal</keyword>
<comment type="subcellular location">
    <subcellularLocation>
        <location evidence="1 12">Cell membrane</location>
        <topology evidence="1 12">Multi-pass membrane protein</topology>
    </subcellularLocation>
</comment>
<dbReference type="STRING" id="519424.AZF04_03305"/>
<keyword evidence="6 12" id="KW-0653">Protein transport</keyword>
<evidence type="ECO:0000313" key="15">
    <source>
        <dbReference type="EMBL" id="KYG31820.1"/>
    </source>
</evidence>
<dbReference type="InterPro" id="IPR047196">
    <property type="entry name" value="YidC_ALB_C"/>
</dbReference>
<evidence type="ECO:0000256" key="11">
    <source>
        <dbReference type="ARBA" id="ARBA00023288"/>
    </source>
</evidence>
<dbReference type="GO" id="GO:0032977">
    <property type="term" value="F:membrane insertase activity"/>
    <property type="evidence" value="ECO:0007669"/>
    <property type="project" value="InterPro"/>
</dbReference>
<name>A0A162E5X1_9BACI</name>
<evidence type="ECO:0000256" key="5">
    <source>
        <dbReference type="ARBA" id="ARBA00022729"/>
    </source>
</evidence>
<keyword evidence="3 12" id="KW-1003">Cell membrane</keyword>
<gene>
    <name evidence="12" type="primary">yidC</name>
    <name evidence="15" type="ORF">AZF04_03305</name>
</gene>
<evidence type="ECO:0000256" key="7">
    <source>
        <dbReference type="ARBA" id="ARBA00022989"/>
    </source>
</evidence>
<proteinExistence type="inferred from homology"/>
<dbReference type="InterPro" id="IPR028055">
    <property type="entry name" value="YidC/Oxa/ALB_C"/>
</dbReference>
<comment type="similarity">
    <text evidence="12">Belongs to the OXA1/ALB3/YidC family. Type 2 subfamily.</text>
</comment>
<evidence type="ECO:0000256" key="1">
    <source>
        <dbReference type="ARBA" id="ARBA00004651"/>
    </source>
</evidence>
<dbReference type="PRINTS" id="PR00701">
    <property type="entry name" value="60KDINNERMP"/>
</dbReference>
<dbReference type="Proteomes" id="UP000075806">
    <property type="component" value="Unassembled WGS sequence"/>
</dbReference>
<comment type="caution">
    <text evidence="15">The sequence shown here is derived from an EMBL/GenBank/DDBJ whole genome shotgun (WGS) entry which is preliminary data.</text>
</comment>
<feature type="transmembrane region" description="Helical" evidence="12">
    <location>
        <begin position="58"/>
        <end position="78"/>
    </location>
</feature>
<dbReference type="GO" id="GO:0051205">
    <property type="term" value="P:protein insertion into membrane"/>
    <property type="evidence" value="ECO:0007669"/>
    <property type="project" value="TreeGrafter"/>
</dbReference>
<keyword evidence="16" id="KW-1185">Reference proteome</keyword>
<keyword evidence="2 12" id="KW-0813">Transport</keyword>
<dbReference type="OrthoDB" id="9780552at2"/>
<feature type="transmembrane region" description="Helical" evidence="12">
    <location>
        <begin position="198"/>
        <end position="214"/>
    </location>
</feature>
<dbReference type="RefSeq" id="WP_061948197.1">
    <property type="nucleotide sequence ID" value="NZ_LTAO01000012.1"/>
</dbReference>
<dbReference type="HAMAP" id="MF_01811">
    <property type="entry name" value="YidC_type2"/>
    <property type="match status" value="1"/>
</dbReference>
<evidence type="ECO:0000256" key="9">
    <source>
        <dbReference type="ARBA" id="ARBA00023139"/>
    </source>
</evidence>
<dbReference type="InterPro" id="IPR023060">
    <property type="entry name" value="YidC/YidC1/YidC2_Firmicutes"/>
</dbReference>
<feature type="transmembrane region" description="Helical" evidence="12">
    <location>
        <begin position="162"/>
        <end position="186"/>
    </location>
</feature>
<dbReference type="PROSITE" id="PS51257">
    <property type="entry name" value="PROKAR_LIPOPROTEIN"/>
    <property type="match status" value="1"/>
</dbReference>
<keyword evidence="11 12" id="KW-0449">Lipoprotein</keyword>
<feature type="transmembrane region" description="Helical" evidence="12">
    <location>
        <begin position="127"/>
        <end position="150"/>
    </location>
</feature>
<dbReference type="EMBL" id="LTAO01000012">
    <property type="protein sequence ID" value="KYG31820.1"/>
    <property type="molecule type" value="Genomic_DNA"/>
</dbReference>
<evidence type="ECO:0000259" key="14">
    <source>
        <dbReference type="Pfam" id="PF02096"/>
    </source>
</evidence>
<evidence type="ECO:0000256" key="12">
    <source>
        <dbReference type="HAMAP-Rule" id="MF_01811"/>
    </source>
</evidence>
<dbReference type="InterPro" id="IPR001708">
    <property type="entry name" value="YidC/ALB3/OXA1/COX18"/>
</dbReference>
<dbReference type="PANTHER" id="PTHR12428">
    <property type="entry name" value="OXA1"/>
    <property type="match status" value="1"/>
</dbReference>
<evidence type="ECO:0000313" key="16">
    <source>
        <dbReference type="Proteomes" id="UP000075806"/>
    </source>
</evidence>
<keyword evidence="4 12" id="KW-0812">Transmembrane</keyword>
<dbReference type="AlphaFoldDB" id="A0A162E5X1"/>